<evidence type="ECO:0000313" key="3">
    <source>
        <dbReference type="Proteomes" id="UP000003835"/>
    </source>
</evidence>
<proteinExistence type="predicted"/>
<dbReference type="RefSeq" id="WP_006098777.1">
    <property type="nucleotide sequence ID" value="NZ_DS989843.1"/>
</dbReference>
<protein>
    <recommendedName>
        <fullName evidence="1">CHAT domain-containing protein</fullName>
    </recommendedName>
</protein>
<accession>B4VK23</accession>
<dbReference type="HOGENOM" id="CLU_003728_15_2_3"/>
<sequence>MIITADNPLFIWTSTNEDLTNLGTWENDYIDVYNRFRLANTDTEKEQHQQDWETFLSSRLKQLAEILHINDLLAHIPETCTQLILIPHRYLHLFPFHALDLFSRFPKGIRYIPSCQLLHQLQERQRPHFQHLFAIQTPTPDLYEKDLGAVSAITRQFPQIDSLKKDKATKSALLSSRETLDAANCLLFFCHGYFRSDSVLDSGLQLTDGFLTLENIIADFSLSNCRLVTLSACETGIPEIKPSDEYISLPYGFLLAGSTNVISSLWAVSAAATALLMVKLYQELQQQDNIALALNTAQCWLRDSTVQDFRAWLPHSHLNRIWRIKLDQYFHSIEAEKGATEKPFESPYYWAAFCAVGKGV</sequence>
<dbReference type="InterPro" id="IPR024983">
    <property type="entry name" value="CHAT_dom"/>
</dbReference>
<evidence type="ECO:0000259" key="1">
    <source>
        <dbReference type="Pfam" id="PF12770"/>
    </source>
</evidence>
<dbReference type="AlphaFoldDB" id="B4VK23"/>
<keyword evidence="3" id="KW-1185">Reference proteome</keyword>
<evidence type="ECO:0000313" key="2">
    <source>
        <dbReference type="EMBL" id="EDX77516.1"/>
    </source>
</evidence>
<dbReference type="STRING" id="118168.MC7420_2840"/>
<gene>
    <name evidence="2" type="ORF">MC7420_2840</name>
</gene>
<name>B4VK23_9CYAN</name>
<organism evidence="2 3">
    <name type="scientific">Coleofasciculus chthonoplastes PCC 7420</name>
    <dbReference type="NCBI Taxonomy" id="118168"/>
    <lineage>
        <taxon>Bacteria</taxon>
        <taxon>Bacillati</taxon>
        <taxon>Cyanobacteriota</taxon>
        <taxon>Cyanophyceae</taxon>
        <taxon>Coleofasciculales</taxon>
        <taxon>Coleofasciculaceae</taxon>
        <taxon>Coleofasciculus</taxon>
    </lineage>
</organism>
<reference evidence="2 3" key="1">
    <citation type="submission" date="2008-07" db="EMBL/GenBank/DDBJ databases">
        <authorList>
            <person name="Tandeau de Marsac N."/>
            <person name="Ferriera S."/>
            <person name="Johnson J."/>
            <person name="Kravitz S."/>
            <person name="Beeson K."/>
            <person name="Sutton G."/>
            <person name="Rogers Y.-H."/>
            <person name="Friedman R."/>
            <person name="Frazier M."/>
            <person name="Venter J.C."/>
        </authorList>
    </citation>
    <scope>NUCLEOTIDE SEQUENCE [LARGE SCALE GENOMIC DNA]</scope>
    <source>
        <strain evidence="2 3">PCC 7420</strain>
    </source>
</reference>
<feature type="domain" description="CHAT" evidence="1">
    <location>
        <begin position="60"/>
        <end position="357"/>
    </location>
</feature>
<dbReference type="EMBL" id="DS989843">
    <property type="protein sequence ID" value="EDX77516.1"/>
    <property type="molecule type" value="Genomic_DNA"/>
</dbReference>
<dbReference type="Proteomes" id="UP000003835">
    <property type="component" value="Unassembled WGS sequence"/>
</dbReference>
<dbReference type="Pfam" id="PF12770">
    <property type="entry name" value="CHAT"/>
    <property type="match status" value="1"/>
</dbReference>
<dbReference type="eggNOG" id="COG4995">
    <property type="taxonomic scope" value="Bacteria"/>
</dbReference>